<keyword evidence="8" id="KW-1185">Reference proteome</keyword>
<dbReference type="InterPro" id="IPR036388">
    <property type="entry name" value="WH-like_DNA-bd_sf"/>
</dbReference>
<keyword evidence="4" id="KW-0804">Transcription</keyword>
<dbReference type="InterPro" id="IPR036390">
    <property type="entry name" value="WH_DNA-bd_sf"/>
</dbReference>
<dbReference type="PRINTS" id="PR00039">
    <property type="entry name" value="HTHLYSR"/>
</dbReference>
<protein>
    <recommendedName>
        <fullName evidence="6">HTH lysR-type domain-containing protein</fullName>
    </recommendedName>
</protein>
<dbReference type="GO" id="GO:0009089">
    <property type="term" value="P:lysine biosynthetic process via diaminopimelate"/>
    <property type="evidence" value="ECO:0007669"/>
    <property type="project" value="TreeGrafter"/>
</dbReference>
<dbReference type="InterPro" id="IPR005119">
    <property type="entry name" value="LysR_subst-bd"/>
</dbReference>
<name>A0A0A7PEX9_9SPHN</name>
<evidence type="ECO:0000256" key="1">
    <source>
        <dbReference type="ARBA" id="ARBA00009437"/>
    </source>
</evidence>
<dbReference type="KEGG" id="sphk:SKP52_04150"/>
<organism evidence="7 8">
    <name type="scientific">Sphingopyxis fribergensis</name>
    <dbReference type="NCBI Taxonomy" id="1515612"/>
    <lineage>
        <taxon>Bacteria</taxon>
        <taxon>Pseudomonadati</taxon>
        <taxon>Pseudomonadota</taxon>
        <taxon>Alphaproteobacteria</taxon>
        <taxon>Sphingomonadales</taxon>
        <taxon>Sphingomonadaceae</taxon>
        <taxon>Sphingopyxis</taxon>
    </lineage>
</organism>
<evidence type="ECO:0000259" key="6">
    <source>
        <dbReference type="PROSITE" id="PS50931"/>
    </source>
</evidence>
<dbReference type="Gene3D" id="3.40.190.290">
    <property type="match status" value="1"/>
</dbReference>
<evidence type="ECO:0000256" key="2">
    <source>
        <dbReference type="ARBA" id="ARBA00023015"/>
    </source>
</evidence>
<dbReference type="Pfam" id="PF03466">
    <property type="entry name" value="LysR_substrate"/>
    <property type="match status" value="1"/>
</dbReference>
<keyword evidence="5" id="KW-1133">Transmembrane helix</keyword>
<dbReference type="GO" id="GO:0003700">
    <property type="term" value="F:DNA-binding transcription factor activity"/>
    <property type="evidence" value="ECO:0007669"/>
    <property type="project" value="InterPro"/>
</dbReference>
<dbReference type="Proteomes" id="UP000030907">
    <property type="component" value="Chromosome"/>
</dbReference>
<dbReference type="Pfam" id="PF00126">
    <property type="entry name" value="HTH_1"/>
    <property type="match status" value="1"/>
</dbReference>
<accession>A0A0A7PEX9</accession>
<evidence type="ECO:0000256" key="3">
    <source>
        <dbReference type="ARBA" id="ARBA00023125"/>
    </source>
</evidence>
<dbReference type="Gene3D" id="1.10.10.10">
    <property type="entry name" value="Winged helix-like DNA-binding domain superfamily/Winged helix DNA-binding domain"/>
    <property type="match status" value="1"/>
</dbReference>
<keyword evidence="3" id="KW-0238">DNA-binding</keyword>
<dbReference type="OrthoDB" id="8479870at2"/>
<reference evidence="7 8" key="1">
    <citation type="journal article" date="2015" name="Int. J. Syst. Evol. Microbiol.">
        <title>Description of Sphingopyxis fribergensis sp. nov. - a soil bacterium with the ability to degrade styrene and phenylacetic acid.</title>
        <authorList>
            <person name="Oelschlagel M."/>
            <person name="Ruckert C."/>
            <person name="Kalinowski J."/>
            <person name="Schmidt G."/>
            <person name="Schlomann M."/>
            <person name="Tischler D."/>
        </authorList>
    </citation>
    <scope>NUCLEOTIDE SEQUENCE [LARGE SCALE GENOMIC DNA]</scope>
    <source>
        <strain evidence="7 8">Kp5.2</strain>
    </source>
</reference>
<keyword evidence="2" id="KW-0805">Transcription regulation</keyword>
<dbReference type="GO" id="GO:0043565">
    <property type="term" value="F:sequence-specific DNA binding"/>
    <property type="evidence" value="ECO:0007669"/>
    <property type="project" value="TreeGrafter"/>
</dbReference>
<dbReference type="GO" id="GO:0010628">
    <property type="term" value="P:positive regulation of gene expression"/>
    <property type="evidence" value="ECO:0007669"/>
    <property type="project" value="TreeGrafter"/>
</dbReference>
<comment type="similarity">
    <text evidence="1">Belongs to the LysR transcriptional regulatory family.</text>
</comment>
<evidence type="ECO:0000256" key="5">
    <source>
        <dbReference type="SAM" id="Phobius"/>
    </source>
</evidence>
<dbReference type="HOGENOM" id="CLU_039613_6_3_5"/>
<sequence>MRMRQVEAFRAVMMSGGITAAATMLNISQPSVSRLIADMERAVGFRLFDRRGARVHPTAQAQALYEAVRRSYAGLDLLDQAARRIRAHPVGTVRIAALAAIAMAILPAVIARFRILYPDIKIIVESLGQRAIEERVFLGQADLGVGVDMQGREGIRSTPLARAEYVCILPANHPLAARDRLAIADLAGEEFVGPMHEADALWNGIDTALEESGISVSRRLETQHSQILYAFVEAGLGVTIAEPFSAPRFHRLGVAVRPISPPVYLDFALLEPDIGPTPEIVAWLNADVARETAACLAHVKRVVASK</sequence>
<feature type="transmembrane region" description="Helical" evidence="5">
    <location>
        <begin position="93"/>
        <end position="113"/>
    </location>
</feature>
<proteinExistence type="inferred from homology"/>
<keyword evidence="5" id="KW-0472">Membrane</keyword>
<evidence type="ECO:0000313" key="7">
    <source>
        <dbReference type="EMBL" id="AJA07758.1"/>
    </source>
</evidence>
<dbReference type="AlphaFoldDB" id="A0A0A7PEX9"/>
<dbReference type="EMBL" id="CP009122">
    <property type="protein sequence ID" value="AJA07758.1"/>
    <property type="molecule type" value="Genomic_DNA"/>
</dbReference>
<dbReference type="RefSeq" id="WP_081997200.1">
    <property type="nucleotide sequence ID" value="NZ_CP009122.1"/>
</dbReference>
<dbReference type="PANTHER" id="PTHR30427:SF1">
    <property type="entry name" value="TRANSCRIPTIONAL ACTIVATOR PROTEIN LYSR"/>
    <property type="match status" value="1"/>
</dbReference>
<dbReference type="STRING" id="1515612.SKP52_04150"/>
<gene>
    <name evidence="7" type="ORF">SKP52_04150</name>
</gene>
<dbReference type="PROSITE" id="PS50931">
    <property type="entry name" value="HTH_LYSR"/>
    <property type="match status" value="1"/>
</dbReference>
<dbReference type="InterPro" id="IPR000847">
    <property type="entry name" value="LysR_HTH_N"/>
</dbReference>
<dbReference type="PANTHER" id="PTHR30427">
    <property type="entry name" value="TRANSCRIPTIONAL ACTIVATOR PROTEIN LYSR"/>
    <property type="match status" value="1"/>
</dbReference>
<dbReference type="SUPFAM" id="SSF46785">
    <property type="entry name" value="Winged helix' DNA-binding domain"/>
    <property type="match status" value="1"/>
</dbReference>
<feature type="domain" description="HTH lysR-type" evidence="6">
    <location>
        <begin position="1"/>
        <end position="58"/>
    </location>
</feature>
<dbReference type="SUPFAM" id="SSF53850">
    <property type="entry name" value="Periplasmic binding protein-like II"/>
    <property type="match status" value="1"/>
</dbReference>
<keyword evidence="5" id="KW-0812">Transmembrane</keyword>
<evidence type="ECO:0000256" key="4">
    <source>
        <dbReference type="ARBA" id="ARBA00023163"/>
    </source>
</evidence>
<evidence type="ECO:0000313" key="8">
    <source>
        <dbReference type="Proteomes" id="UP000030907"/>
    </source>
</evidence>